<dbReference type="InterPro" id="IPR014048">
    <property type="entry name" value="MethylDNA_cys_MeTrfase_DNA-bd"/>
</dbReference>
<dbReference type="PANTHER" id="PTHR42942:SF1">
    <property type="entry name" value="ALKYLTRANSFERASE-LIKE PROTEIN 1"/>
    <property type="match status" value="1"/>
</dbReference>
<dbReference type="CDD" id="cd06445">
    <property type="entry name" value="ATase"/>
    <property type="match status" value="1"/>
</dbReference>
<comment type="caution">
    <text evidence="3">The sequence shown here is derived from an EMBL/GenBank/DDBJ whole genome shotgun (WGS) entry which is preliminary data.</text>
</comment>
<dbReference type="InterPro" id="IPR036388">
    <property type="entry name" value="WH-like_DNA-bd_sf"/>
</dbReference>
<dbReference type="SUPFAM" id="SSF46767">
    <property type="entry name" value="Methylated DNA-protein cysteine methyltransferase, C-terminal domain"/>
    <property type="match status" value="1"/>
</dbReference>
<dbReference type="GO" id="GO:0006281">
    <property type="term" value="P:DNA repair"/>
    <property type="evidence" value="ECO:0007669"/>
    <property type="project" value="InterPro"/>
</dbReference>
<proteinExistence type="predicted"/>
<keyword evidence="1" id="KW-0227">DNA damage</keyword>
<organism evidence="3">
    <name type="scientific">Bellilinea caldifistulae</name>
    <dbReference type="NCBI Taxonomy" id="360411"/>
    <lineage>
        <taxon>Bacteria</taxon>
        <taxon>Bacillati</taxon>
        <taxon>Chloroflexota</taxon>
        <taxon>Anaerolineae</taxon>
        <taxon>Anaerolineales</taxon>
        <taxon>Anaerolineaceae</taxon>
        <taxon>Bellilinea</taxon>
    </lineage>
</organism>
<gene>
    <name evidence="3" type="ORF">ENT17_06275</name>
</gene>
<evidence type="ECO:0000256" key="1">
    <source>
        <dbReference type="ARBA" id="ARBA00022763"/>
    </source>
</evidence>
<dbReference type="AlphaFoldDB" id="A0A7C4Q1H1"/>
<dbReference type="InterPro" id="IPR052520">
    <property type="entry name" value="ATL_DNA_repair"/>
</dbReference>
<dbReference type="Pfam" id="PF01035">
    <property type="entry name" value="DNA_binding_1"/>
    <property type="match status" value="1"/>
</dbReference>
<name>A0A7C4Q1H1_9CHLR</name>
<sequence length="117" mass="12771">MKDDIFNDLSINQRIYEIVRRIPPGRVASYGQIARMVGGGVGPRQVGYALAALKAGTDVPWQRVINAKGRISLPGIGGAIQRQLLLEEGVQFDENDSVNFERFGWNGNGELPHPAQG</sequence>
<reference evidence="3" key="1">
    <citation type="journal article" date="2020" name="mSystems">
        <title>Genome- and Community-Level Interaction Insights into Carbon Utilization and Element Cycling Functions of Hydrothermarchaeota in Hydrothermal Sediment.</title>
        <authorList>
            <person name="Zhou Z."/>
            <person name="Liu Y."/>
            <person name="Xu W."/>
            <person name="Pan J."/>
            <person name="Luo Z.H."/>
            <person name="Li M."/>
        </authorList>
    </citation>
    <scope>NUCLEOTIDE SEQUENCE [LARGE SCALE GENOMIC DNA]</scope>
    <source>
        <strain evidence="3">SpSt-556</strain>
    </source>
</reference>
<dbReference type="InterPro" id="IPR036217">
    <property type="entry name" value="MethylDNA_cys_MeTrfase_DNAb"/>
</dbReference>
<dbReference type="Gene3D" id="1.10.10.10">
    <property type="entry name" value="Winged helix-like DNA-binding domain superfamily/Winged helix DNA-binding domain"/>
    <property type="match status" value="1"/>
</dbReference>
<protein>
    <submittedName>
        <fullName evidence="3">MGMT family protein</fullName>
    </submittedName>
</protein>
<dbReference type="EMBL" id="DSXR01000061">
    <property type="protein sequence ID" value="HGS87211.1"/>
    <property type="molecule type" value="Genomic_DNA"/>
</dbReference>
<feature type="domain" description="Methylated-DNA-[protein]-cysteine S-methyltransferase DNA binding" evidence="2">
    <location>
        <begin position="12"/>
        <end position="90"/>
    </location>
</feature>
<evidence type="ECO:0000259" key="2">
    <source>
        <dbReference type="Pfam" id="PF01035"/>
    </source>
</evidence>
<evidence type="ECO:0000313" key="3">
    <source>
        <dbReference type="EMBL" id="HGS87211.1"/>
    </source>
</evidence>
<dbReference type="PANTHER" id="PTHR42942">
    <property type="entry name" value="6-O-METHYLGUANINE DNA METHYLTRANSFERASE"/>
    <property type="match status" value="1"/>
</dbReference>
<accession>A0A7C4Q1H1</accession>
<dbReference type="GO" id="GO:0003824">
    <property type="term" value="F:catalytic activity"/>
    <property type="evidence" value="ECO:0007669"/>
    <property type="project" value="InterPro"/>
</dbReference>